<dbReference type="EMBL" id="GBRH01166501">
    <property type="protein sequence ID" value="JAE31395.1"/>
    <property type="molecule type" value="Transcribed_RNA"/>
</dbReference>
<reference evidence="1" key="2">
    <citation type="journal article" date="2015" name="Data Brief">
        <title>Shoot transcriptome of the giant reed, Arundo donax.</title>
        <authorList>
            <person name="Barrero R.A."/>
            <person name="Guerrero F.D."/>
            <person name="Moolhuijzen P."/>
            <person name="Goolsby J.A."/>
            <person name="Tidwell J."/>
            <person name="Bellgard S.E."/>
            <person name="Bellgard M.I."/>
        </authorList>
    </citation>
    <scope>NUCLEOTIDE SEQUENCE</scope>
    <source>
        <tissue evidence="1">Shoot tissue taken approximately 20 cm above the soil surface</tissue>
    </source>
</reference>
<accession>A0A0A9H2E0</accession>
<reference evidence="1" key="1">
    <citation type="submission" date="2014-09" db="EMBL/GenBank/DDBJ databases">
        <authorList>
            <person name="Magalhaes I.L.F."/>
            <person name="Oliveira U."/>
            <person name="Santos F.R."/>
            <person name="Vidigal T.H.D.A."/>
            <person name="Brescovit A.D."/>
            <person name="Santos A.J."/>
        </authorList>
    </citation>
    <scope>NUCLEOTIDE SEQUENCE</scope>
    <source>
        <tissue evidence="1">Shoot tissue taken approximately 20 cm above the soil surface</tissue>
    </source>
</reference>
<dbReference type="AlphaFoldDB" id="A0A0A9H2E0"/>
<name>A0A0A9H2E0_ARUDO</name>
<evidence type="ECO:0000313" key="1">
    <source>
        <dbReference type="EMBL" id="JAE31395.1"/>
    </source>
</evidence>
<organism evidence="1">
    <name type="scientific">Arundo donax</name>
    <name type="common">Giant reed</name>
    <name type="synonym">Donax arundinaceus</name>
    <dbReference type="NCBI Taxonomy" id="35708"/>
    <lineage>
        <taxon>Eukaryota</taxon>
        <taxon>Viridiplantae</taxon>
        <taxon>Streptophyta</taxon>
        <taxon>Embryophyta</taxon>
        <taxon>Tracheophyta</taxon>
        <taxon>Spermatophyta</taxon>
        <taxon>Magnoliopsida</taxon>
        <taxon>Liliopsida</taxon>
        <taxon>Poales</taxon>
        <taxon>Poaceae</taxon>
        <taxon>PACMAD clade</taxon>
        <taxon>Arundinoideae</taxon>
        <taxon>Arundineae</taxon>
        <taxon>Arundo</taxon>
    </lineage>
</organism>
<protein>
    <submittedName>
        <fullName evidence="1">Uncharacterized protein</fullName>
    </submittedName>
</protein>
<proteinExistence type="predicted"/>
<sequence>MTSEWINMNPFPACQHVALKEDMAFFQAEKCMVLPHANITPRMEVGPSLADEDVPGLHFLLEN</sequence>